<evidence type="ECO:0008006" key="4">
    <source>
        <dbReference type="Google" id="ProtNLM"/>
    </source>
</evidence>
<feature type="signal peptide" evidence="1">
    <location>
        <begin position="1"/>
        <end position="21"/>
    </location>
</feature>
<evidence type="ECO:0000313" key="3">
    <source>
        <dbReference type="Proteomes" id="UP000626370"/>
    </source>
</evidence>
<evidence type="ECO:0000256" key="1">
    <source>
        <dbReference type="SAM" id="SignalP"/>
    </source>
</evidence>
<proteinExistence type="predicted"/>
<feature type="chain" id="PRO_5046776539" description="DUF3108 domain-containing protein" evidence="1">
    <location>
        <begin position="22"/>
        <end position="246"/>
    </location>
</feature>
<dbReference type="Pfam" id="PF11306">
    <property type="entry name" value="DUF3108"/>
    <property type="match status" value="1"/>
</dbReference>
<dbReference type="RefSeq" id="WP_229817342.1">
    <property type="nucleotide sequence ID" value="NZ_BNAH01000013.1"/>
</dbReference>
<accession>A0ABQ3J0S6</accession>
<sequence length="246" mass="28799">MLKKLLSLGIFYGLLATTTQAEEAIKTNLVNPIIEPFTANYTIIHKSKPVGTAIRELKKLDNGQYEYSYHTDIEWLIFSDVRTETSILEIDNGHVTPFAFKYTREGTGRDKSSHWQFDIKNSTATDIEEKRTYTVEYPVNVQDTLSYHLQHRFNLIMNPEQKNFVYPVVKNEDRIKNYVYQYDGEEKVMLPYGLVKTIKLKREVIEKKRVTYAWFAPELNYLMVKLYQTKGGVEQFEAQLNTVTKK</sequence>
<organism evidence="2 3">
    <name type="scientific">Thalassotalea profundi</name>
    <dbReference type="NCBI Taxonomy" id="2036687"/>
    <lineage>
        <taxon>Bacteria</taxon>
        <taxon>Pseudomonadati</taxon>
        <taxon>Pseudomonadota</taxon>
        <taxon>Gammaproteobacteria</taxon>
        <taxon>Alteromonadales</taxon>
        <taxon>Colwelliaceae</taxon>
        <taxon>Thalassotalea</taxon>
    </lineage>
</organism>
<reference evidence="3" key="1">
    <citation type="journal article" date="2019" name="Int. J. Syst. Evol. Microbiol.">
        <title>The Global Catalogue of Microorganisms (GCM) 10K type strain sequencing project: providing services to taxonomists for standard genome sequencing and annotation.</title>
        <authorList>
            <consortium name="The Broad Institute Genomics Platform"/>
            <consortium name="The Broad Institute Genome Sequencing Center for Infectious Disease"/>
            <person name="Wu L."/>
            <person name="Ma J."/>
        </authorList>
    </citation>
    <scope>NUCLEOTIDE SEQUENCE [LARGE SCALE GENOMIC DNA]</scope>
    <source>
        <strain evidence="3">CGMCC 1.15922</strain>
    </source>
</reference>
<protein>
    <recommendedName>
        <fullName evidence="4">DUF3108 domain-containing protein</fullName>
    </recommendedName>
</protein>
<evidence type="ECO:0000313" key="2">
    <source>
        <dbReference type="EMBL" id="GHE97902.1"/>
    </source>
</evidence>
<gene>
    <name evidence="2" type="ORF">GCM10011501_29240</name>
</gene>
<dbReference type="Proteomes" id="UP000626370">
    <property type="component" value="Unassembled WGS sequence"/>
</dbReference>
<name>A0ABQ3J0S6_9GAMM</name>
<comment type="caution">
    <text evidence="2">The sequence shown here is derived from an EMBL/GenBank/DDBJ whole genome shotgun (WGS) entry which is preliminary data.</text>
</comment>
<dbReference type="EMBL" id="BNAH01000013">
    <property type="protein sequence ID" value="GHE97902.1"/>
    <property type="molecule type" value="Genomic_DNA"/>
</dbReference>
<dbReference type="InterPro" id="IPR021457">
    <property type="entry name" value="DUF3108"/>
</dbReference>
<keyword evidence="1" id="KW-0732">Signal</keyword>
<keyword evidence="3" id="KW-1185">Reference proteome</keyword>